<feature type="transmembrane region" description="Helical" evidence="9">
    <location>
        <begin position="92"/>
        <end position="118"/>
    </location>
</feature>
<dbReference type="AlphaFoldDB" id="A0A6V8MU75"/>
<comment type="subcellular location">
    <subcellularLocation>
        <location evidence="1 9">Cell membrane</location>
        <topology evidence="1 9">Multi-pass membrane protein</topology>
    </subcellularLocation>
</comment>
<keyword evidence="3 9" id="KW-0813">Transport</keyword>
<feature type="domain" description="ABC transmembrane type-1" evidence="12">
    <location>
        <begin position="93"/>
        <end position="318"/>
    </location>
</feature>
<evidence type="ECO:0000259" key="12">
    <source>
        <dbReference type="PROSITE" id="PS50928"/>
    </source>
</evidence>
<evidence type="ECO:0000256" key="2">
    <source>
        <dbReference type="ARBA" id="ARBA00007069"/>
    </source>
</evidence>
<evidence type="ECO:0000256" key="10">
    <source>
        <dbReference type="RuleBase" id="RU363054"/>
    </source>
</evidence>
<feature type="transmembrane region" description="Helical" evidence="9">
    <location>
        <begin position="177"/>
        <end position="199"/>
    </location>
</feature>
<dbReference type="SUPFAM" id="SSF161098">
    <property type="entry name" value="MetI-like"/>
    <property type="match status" value="1"/>
</dbReference>
<dbReference type="GO" id="GO:0005886">
    <property type="term" value="C:plasma membrane"/>
    <property type="evidence" value="ECO:0007669"/>
    <property type="project" value="UniProtKB-SubCell"/>
</dbReference>
<protein>
    <recommendedName>
        <fullName evidence="10">Phosphate transport system permease protein</fullName>
    </recommendedName>
</protein>
<keyword evidence="4 10" id="KW-1003">Cell membrane</keyword>
<keyword evidence="7 9" id="KW-1133">Transmembrane helix</keyword>
<dbReference type="PANTHER" id="PTHR30425">
    <property type="entry name" value="PHOSPHATE TRANSPORT SYSTEM PERMEASE PROTEIN PST"/>
    <property type="match status" value="1"/>
</dbReference>
<dbReference type="Pfam" id="PF00528">
    <property type="entry name" value="BPD_transp_1"/>
    <property type="match status" value="1"/>
</dbReference>
<evidence type="ECO:0000313" key="13">
    <source>
        <dbReference type="EMBL" id="GFO63735.1"/>
    </source>
</evidence>
<keyword evidence="6 9" id="KW-0812">Transmembrane</keyword>
<keyword evidence="8 9" id="KW-0472">Membrane</keyword>
<comment type="caution">
    <text evidence="10">Lacks conserved residue(s) required for the propagation of feature annotation.</text>
</comment>
<dbReference type="InterPro" id="IPR051124">
    <property type="entry name" value="Phosphate_Transport_Permease"/>
</dbReference>
<evidence type="ECO:0000256" key="11">
    <source>
        <dbReference type="SAM" id="MobiDB-lite"/>
    </source>
</evidence>
<name>A0A6V8MU75_9BACT</name>
<feature type="transmembrane region" description="Helical" evidence="9">
    <location>
        <begin position="303"/>
        <end position="322"/>
    </location>
</feature>
<evidence type="ECO:0000256" key="1">
    <source>
        <dbReference type="ARBA" id="ARBA00004651"/>
    </source>
</evidence>
<comment type="caution">
    <text evidence="13">The sequence shown here is derived from an EMBL/GenBank/DDBJ whole genome shotgun (WGS) entry which is preliminary data.</text>
</comment>
<dbReference type="Proteomes" id="UP000568888">
    <property type="component" value="Unassembled WGS sequence"/>
</dbReference>
<dbReference type="InterPro" id="IPR000515">
    <property type="entry name" value="MetI-like"/>
</dbReference>
<dbReference type="InterPro" id="IPR035906">
    <property type="entry name" value="MetI-like_sf"/>
</dbReference>
<dbReference type="InterPro" id="IPR011864">
    <property type="entry name" value="Phosphate_PstC"/>
</dbReference>
<evidence type="ECO:0000256" key="6">
    <source>
        <dbReference type="ARBA" id="ARBA00022692"/>
    </source>
</evidence>
<dbReference type="EMBL" id="BLXY01000002">
    <property type="protein sequence ID" value="GFO63735.1"/>
    <property type="molecule type" value="Genomic_DNA"/>
</dbReference>
<evidence type="ECO:0000256" key="3">
    <source>
        <dbReference type="ARBA" id="ARBA00022448"/>
    </source>
</evidence>
<comment type="function">
    <text evidence="10">Part of the binding-protein-dependent transport system for phosphate; probably responsible for the translocation of the substrate across the membrane.</text>
</comment>
<gene>
    <name evidence="13" type="ORF">GMPD_16540</name>
</gene>
<dbReference type="RefSeq" id="WP_371877561.1">
    <property type="nucleotide sequence ID" value="NZ_BLXY01000002.1"/>
</dbReference>
<proteinExistence type="inferred from homology"/>
<evidence type="ECO:0000313" key="14">
    <source>
        <dbReference type="Proteomes" id="UP000568888"/>
    </source>
</evidence>
<reference evidence="14" key="1">
    <citation type="submission" date="2020-06" db="EMBL/GenBank/DDBJ databases">
        <title>Draft genomic sequecing of Geomonas sp. Red736.</title>
        <authorList>
            <person name="Itoh H."/>
            <person name="Xu Z.X."/>
            <person name="Ushijima N."/>
            <person name="Masuda Y."/>
            <person name="Shiratori Y."/>
            <person name="Senoo K."/>
        </authorList>
    </citation>
    <scope>NUCLEOTIDE SEQUENCE [LARGE SCALE GENOMIC DNA]</scope>
    <source>
        <strain evidence="14">Red736</strain>
    </source>
</reference>
<feature type="transmembrane region" description="Helical" evidence="9">
    <location>
        <begin position="130"/>
        <end position="157"/>
    </location>
</feature>
<keyword evidence="5 10" id="KW-0592">Phosphate transport</keyword>
<evidence type="ECO:0000256" key="4">
    <source>
        <dbReference type="ARBA" id="ARBA00022475"/>
    </source>
</evidence>
<feature type="region of interest" description="Disordered" evidence="11">
    <location>
        <begin position="1"/>
        <end position="21"/>
    </location>
</feature>
<evidence type="ECO:0000256" key="9">
    <source>
        <dbReference type="RuleBase" id="RU363032"/>
    </source>
</evidence>
<dbReference type="NCBIfam" id="TIGR02138">
    <property type="entry name" value="phosphate_pstC"/>
    <property type="match status" value="1"/>
</dbReference>
<evidence type="ECO:0000256" key="7">
    <source>
        <dbReference type="ARBA" id="ARBA00022989"/>
    </source>
</evidence>
<dbReference type="CDD" id="cd06261">
    <property type="entry name" value="TM_PBP2"/>
    <property type="match status" value="1"/>
</dbReference>
<feature type="transmembrane region" description="Helical" evidence="9">
    <location>
        <begin position="36"/>
        <end position="57"/>
    </location>
</feature>
<accession>A0A6V8MU75</accession>
<dbReference type="Gene3D" id="1.10.3720.10">
    <property type="entry name" value="MetI-like"/>
    <property type="match status" value="1"/>
</dbReference>
<comment type="similarity">
    <text evidence="2 10">Belongs to the binding-protein-dependent transport system permease family. CysTW subfamily.</text>
</comment>
<organism evidence="13 14">
    <name type="scientific">Geomonas paludis</name>
    <dbReference type="NCBI Taxonomy" id="2740185"/>
    <lineage>
        <taxon>Bacteria</taxon>
        <taxon>Pseudomonadati</taxon>
        <taxon>Thermodesulfobacteriota</taxon>
        <taxon>Desulfuromonadia</taxon>
        <taxon>Geobacterales</taxon>
        <taxon>Geobacteraceae</taxon>
        <taxon>Geomonas</taxon>
    </lineage>
</organism>
<dbReference type="GO" id="GO:0005315">
    <property type="term" value="F:phosphate transmembrane transporter activity"/>
    <property type="evidence" value="ECO:0007669"/>
    <property type="project" value="InterPro"/>
</dbReference>
<evidence type="ECO:0000256" key="5">
    <source>
        <dbReference type="ARBA" id="ARBA00022592"/>
    </source>
</evidence>
<dbReference type="PROSITE" id="PS50928">
    <property type="entry name" value="ABC_TM1"/>
    <property type="match status" value="1"/>
</dbReference>
<evidence type="ECO:0000256" key="8">
    <source>
        <dbReference type="ARBA" id="ARBA00023136"/>
    </source>
</evidence>
<sequence>MELEMRSCCTHETDRPAAASKKTEPALARKLGGDAVFRYLTTFFAFSILAILALMLYEMTGESLPAIKEFGWKFVGSKDWDAVQGHFGALPYLYGSVVSSVLALLLATPLSIGAALFITEVAPGRLGALVAPLVELLAAIPSVIYGLWGVLVMAPWLQSTVQPFLIEHFGFVPFFEGAPYGVSMLAAIFILMIMVVPIITSITREVLLAVPQSQKEAAIALGATRWETIRVAILPYGKSGILGAAILGLGRAIGETMAVTMVIGNAPNISLSLLSPAYTMPSVIANEFAETTSKLHASALMEIGLILMVVTLVVNALARLLIWSVSRSAQGGAA</sequence>
<dbReference type="GO" id="GO:0006817">
    <property type="term" value="P:phosphate ion transport"/>
    <property type="evidence" value="ECO:0007669"/>
    <property type="project" value="UniProtKB-KW"/>
</dbReference>
<dbReference type="PANTHER" id="PTHR30425:SF1">
    <property type="entry name" value="PHOSPHATE TRANSPORT SYSTEM PERMEASE PROTEIN PSTC"/>
    <property type="match status" value="1"/>
</dbReference>